<keyword evidence="3" id="KW-1185">Reference proteome</keyword>
<gene>
    <name evidence="2" type="ORF">Kirov_30</name>
</gene>
<reference evidence="2 3" key="1">
    <citation type="submission" date="2020-10" db="EMBL/GenBank/DDBJ databases">
        <authorList>
            <person name="Kazantseva O.A."/>
            <person name="Piligrimova E.G."/>
            <person name="Shadrin A.M."/>
        </authorList>
    </citation>
    <scope>NUCLEOTIDE SEQUENCE [LARGE SCALE GENOMIC DNA]</scope>
</reference>
<accession>A0A7S6RB61</accession>
<protein>
    <submittedName>
        <fullName evidence="2">Metallophosphatase</fullName>
    </submittedName>
</protein>
<sequence length="414" mass="46881">MRSYTNKSGELIKVSEEHLNTAVRIKKELQNASPSRKCSWSLLVKMMEREGYFDADNNESYRCMIKAFQKSVGELPEAPKYANMVADSKLESIKELVGEVAYEKRENQHVLRELNKVKRDVIDFALTAEQIGNAIKEHDFSQLKFEAKPINIIGTSKMVVSLSDLHIGAVVDNKVNTYDYEIAVKRMQKYLDRIVAEATANNISEVYVMNLGDTVEHSSMRFAQGYKVEFSYSEQIVRASDLIQKFLIGLSQHVKVTYAGIAGNHDRVDGDKNKGIDGDHAVKAINYTIQKFIENAKIDRITYEQAEDYKHSFVVGGKNILALHGDLDNQNNPNLLANHSKNDGIDYDLVLMGHTHTRFVKEVHDNKFISVSGSLKGADDFVLNKLRKVSAPSQSYHIIREDGEIEVRWVTFGK</sequence>
<dbReference type="EMBL" id="MW084976">
    <property type="protein sequence ID" value="QOV08229.1"/>
    <property type="molecule type" value="Genomic_DNA"/>
</dbReference>
<dbReference type="Proteomes" id="UP000594029">
    <property type="component" value="Segment"/>
</dbReference>
<feature type="domain" description="Calcineurin-like phosphoesterase" evidence="1">
    <location>
        <begin position="229"/>
        <end position="377"/>
    </location>
</feature>
<name>A0A7S6RB61_9CAUD</name>
<organism evidence="2 3">
    <name type="scientific">Bacillus phage Kirov</name>
    <dbReference type="NCBI Taxonomy" id="2783539"/>
    <lineage>
        <taxon>Viruses</taxon>
        <taxon>Duplodnaviria</taxon>
        <taxon>Heunggongvirae</taxon>
        <taxon>Uroviricota</taxon>
        <taxon>Caudoviricetes</taxon>
        <taxon>Andregratiavirinae</taxon>
        <taxon>Kirovvirus</taxon>
        <taxon>Kirovvirus kirov</taxon>
    </lineage>
</organism>
<dbReference type="Pfam" id="PF12850">
    <property type="entry name" value="Metallophos_2"/>
    <property type="match status" value="1"/>
</dbReference>
<evidence type="ECO:0000313" key="2">
    <source>
        <dbReference type="EMBL" id="QOV08229.1"/>
    </source>
</evidence>
<dbReference type="InterPro" id="IPR024654">
    <property type="entry name" value="Calcineurin-like_PHP_lpxH"/>
</dbReference>
<evidence type="ECO:0000259" key="1">
    <source>
        <dbReference type="Pfam" id="PF12850"/>
    </source>
</evidence>
<dbReference type="InterPro" id="IPR029052">
    <property type="entry name" value="Metallo-depent_PP-like"/>
</dbReference>
<dbReference type="Gene3D" id="3.60.21.10">
    <property type="match status" value="1"/>
</dbReference>
<dbReference type="SUPFAM" id="SSF56300">
    <property type="entry name" value="Metallo-dependent phosphatases"/>
    <property type="match status" value="1"/>
</dbReference>
<evidence type="ECO:0000313" key="3">
    <source>
        <dbReference type="Proteomes" id="UP000594029"/>
    </source>
</evidence>
<proteinExistence type="predicted"/>